<dbReference type="Pfam" id="PF12023">
    <property type="entry name" value="DUF3511"/>
    <property type="match status" value="1"/>
</dbReference>
<dbReference type="PANTHER" id="PTHR33193:SF43">
    <property type="entry name" value="TRANSMEMBRANE PROTEIN DDB_G0273707_DDB_G0273361-LIKE"/>
    <property type="match status" value="1"/>
</dbReference>
<proteinExistence type="predicted"/>
<organism evidence="1 2">
    <name type="scientific">Rosa chinensis</name>
    <name type="common">China rose</name>
    <dbReference type="NCBI Taxonomy" id="74649"/>
    <lineage>
        <taxon>Eukaryota</taxon>
        <taxon>Viridiplantae</taxon>
        <taxon>Streptophyta</taxon>
        <taxon>Embryophyta</taxon>
        <taxon>Tracheophyta</taxon>
        <taxon>Spermatophyta</taxon>
        <taxon>Magnoliopsida</taxon>
        <taxon>eudicotyledons</taxon>
        <taxon>Gunneridae</taxon>
        <taxon>Pentapetalae</taxon>
        <taxon>rosids</taxon>
        <taxon>fabids</taxon>
        <taxon>Rosales</taxon>
        <taxon>Rosaceae</taxon>
        <taxon>Rosoideae</taxon>
        <taxon>Rosoideae incertae sedis</taxon>
        <taxon>Rosa</taxon>
    </lineage>
</organism>
<evidence type="ECO:0008006" key="3">
    <source>
        <dbReference type="Google" id="ProtNLM"/>
    </source>
</evidence>
<dbReference type="OMA" id="QMEVYYG"/>
<dbReference type="OrthoDB" id="1655903at2759"/>
<dbReference type="EMBL" id="PDCK01000040">
    <property type="protein sequence ID" value="PRQ51430.1"/>
    <property type="molecule type" value="Genomic_DNA"/>
</dbReference>
<accession>A0A2P6RYD7</accession>
<keyword evidence="2" id="KW-1185">Reference proteome</keyword>
<dbReference type="PANTHER" id="PTHR33193">
    <property type="entry name" value="DOMAIN PROTEIN, PUTATIVE (DUF3511)-RELATED"/>
    <property type="match status" value="1"/>
</dbReference>
<protein>
    <recommendedName>
        <fullName evidence="3">DUF3511 domain protein</fullName>
    </recommendedName>
</protein>
<evidence type="ECO:0000313" key="2">
    <source>
        <dbReference type="Proteomes" id="UP000238479"/>
    </source>
</evidence>
<gene>
    <name evidence="1" type="ORF">RchiOBHm_Chr2g0144351</name>
</gene>
<dbReference type="InterPro" id="IPR021899">
    <property type="entry name" value="DUF3511"/>
</dbReference>
<dbReference type="Proteomes" id="UP000238479">
    <property type="component" value="Chromosome 2"/>
</dbReference>
<dbReference type="Gramene" id="PRQ51430">
    <property type="protein sequence ID" value="PRQ51430"/>
    <property type="gene ID" value="RchiOBHm_Chr2g0144351"/>
</dbReference>
<reference evidence="1 2" key="1">
    <citation type="journal article" date="2018" name="Nat. Genet.">
        <title>The Rosa genome provides new insights in the design of modern roses.</title>
        <authorList>
            <person name="Bendahmane M."/>
        </authorList>
    </citation>
    <scope>NUCLEOTIDE SEQUENCE [LARGE SCALE GENOMIC DNA]</scope>
    <source>
        <strain evidence="2">cv. Old Blush</strain>
    </source>
</reference>
<name>A0A2P6RYD7_ROSCH</name>
<evidence type="ECO:0000313" key="1">
    <source>
        <dbReference type="EMBL" id="PRQ51430.1"/>
    </source>
</evidence>
<sequence length="145" mass="16451">MENYRSKSCRDGRNTQMEVYYGGSRDERNMQMEVYYGGKAAAPPPPPPPTSMRDLRSYSVNYTGSGSSGAYPNNQIVKDVKIKKGKSSLGTSTSKIWSLADPELQRKKRVAGYKVYSAEEKMKGSFKKSFKWIKSTYTQVVYGWR</sequence>
<dbReference type="STRING" id="74649.A0A2P6RYD7"/>
<dbReference type="AlphaFoldDB" id="A0A2P6RYD7"/>
<comment type="caution">
    <text evidence="1">The sequence shown here is derived from an EMBL/GenBank/DDBJ whole genome shotgun (WGS) entry which is preliminary data.</text>
</comment>